<gene>
    <name evidence="1" type="ORF">QAD02_005470</name>
</gene>
<dbReference type="EMBL" id="CM056743">
    <property type="protein sequence ID" value="KAJ8674208.1"/>
    <property type="molecule type" value="Genomic_DNA"/>
</dbReference>
<proteinExistence type="predicted"/>
<sequence>MEEPRRRSFLDVLKRNLSLSDRFGHTTRFAYIGEYFGGSEDELIKVVGGNVHRLNEEYGQTILSGLLLIYPRHFVHVIAGSEEPIYRHLQAVLVEDTSKILGRIIRLPAYHNVYRMYFKGWFTASVKNPPMLLDRIENVELNEIQKQIRSCLAKLYSLSEYLMDAASISQEKMNEALKNLDKTVPYFLPEITVVEYLLTADLSVLEDLRDYLEKFNEIPFLHFYNGKRSYMATAKRTCASQTNTRHGRK</sequence>
<organism evidence="1 2">
    <name type="scientific">Eretmocerus hayati</name>
    <dbReference type="NCBI Taxonomy" id="131215"/>
    <lineage>
        <taxon>Eukaryota</taxon>
        <taxon>Metazoa</taxon>
        <taxon>Ecdysozoa</taxon>
        <taxon>Arthropoda</taxon>
        <taxon>Hexapoda</taxon>
        <taxon>Insecta</taxon>
        <taxon>Pterygota</taxon>
        <taxon>Neoptera</taxon>
        <taxon>Endopterygota</taxon>
        <taxon>Hymenoptera</taxon>
        <taxon>Apocrita</taxon>
        <taxon>Proctotrupomorpha</taxon>
        <taxon>Chalcidoidea</taxon>
        <taxon>Aphelinidae</taxon>
        <taxon>Aphelininae</taxon>
        <taxon>Eretmocerus</taxon>
    </lineage>
</organism>
<evidence type="ECO:0000313" key="2">
    <source>
        <dbReference type="Proteomes" id="UP001239111"/>
    </source>
</evidence>
<accession>A0ACC2NTL8</accession>
<evidence type="ECO:0000313" key="1">
    <source>
        <dbReference type="EMBL" id="KAJ8674208.1"/>
    </source>
</evidence>
<protein>
    <submittedName>
        <fullName evidence="1">Uncharacterized protein</fullName>
    </submittedName>
</protein>
<keyword evidence="2" id="KW-1185">Reference proteome</keyword>
<comment type="caution">
    <text evidence="1">The sequence shown here is derived from an EMBL/GenBank/DDBJ whole genome shotgun (WGS) entry which is preliminary data.</text>
</comment>
<dbReference type="Proteomes" id="UP001239111">
    <property type="component" value="Chromosome 3"/>
</dbReference>
<name>A0ACC2NTL8_9HYME</name>
<reference evidence="1" key="1">
    <citation type="submission" date="2023-04" db="EMBL/GenBank/DDBJ databases">
        <title>A chromosome-level genome assembly of the parasitoid wasp Eretmocerus hayati.</title>
        <authorList>
            <person name="Zhong Y."/>
            <person name="Liu S."/>
            <person name="Liu Y."/>
        </authorList>
    </citation>
    <scope>NUCLEOTIDE SEQUENCE</scope>
    <source>
        <strain evidence="1">ZJU_SS_LIU_2023</strain>
    </source>
</reference>